<dbReference type="Pfam" id="PF01753">
    <property type="entry name" value="zf-MYND"/>
    <property type="match status" value="2"/>
</dbReference>
<dbReference type="GO" id="GO:0008270">
    <property type="term" value="F:zinc ion binding"/>
    <property type="evidence" value="ECO:0007669"/>
    <property type="project" value="UniProtKB-KW"/>
</dbReference>
<evidence type="ECO:0000313" key="7">
    <source>
        <dbReference type="Proteomes" id="UP000313359"/>
    </source>
</evidence>
<evidence type="ECO:0000256" key="3">
    <source>
        <dbReference type="ARBA" id="ARBA00022833"/>
    </source>
</evidence>
<dbReference type="Proteomes" id="UP000313359">
    <property type="component" value="Unassembled WGS sequence"/>
</dbReference>
<feature type="domain" description="MYND-type" evidence="5">
    <location>
        <begin position="96"/>
        <end position="136"/>
    </location>
</feature>
<dbReference type="OrthoDB" id="2757990at2759"/>
<evidence type="ECO:0000259" key="5">
    <source>
        <dbReference type="PROSITE" id="PS50865"/>
    </source>
</evidence>
<keyword evidence="1" id="KW-0479">Metal-binding</keyword>
<organism evidence="6 7">
    <name type="scientific">Lentinus tigrinus ALCF2SS1-6</name>
    <dbReference type="NCBI Taxonomy" id="1328759"/>
    <lineage>
        <taxon>Eukaryota</taxon>
        <taxon>Fungi</taxon>
        <taxon>Dikarya</taxon>
        <taxon>Basidiomycota</taxon>
        <taxon>Agaricomycotina</taxon>
        <taxon>Agaricomycetes</taxon>
        <taxon>Polyporales</taxon>
        <taxon>Polyporaceae</taxon>
        <taxon>Lentinus</taxon>
    </lineage>
</organism>
<evidence type="ECO:0000256" key="4">
    <source>
        <dbReference type="PROSITE-ProRule" id="PRU00134"/>
    </source>
</evidence>
<protein>
    <recommendedName>
        <fullName evidence="5">MYND-type domain-containing protein</fullName>
    </recommendedName>
</protein>
<keyword evidence="7" id="KW-1185">Reference proteome</keyword>
<dbReference type="AlphaFoldDB" id="A0A5C2S7Q3"/>
<keyword evidence="2 4" id="KW-0863">Zinc-finger</keyword>
<keyword evidence="3" id="KW-0862">Zinc</keyword>
<reference evidence="6" key="1">
    <citation type="journal article" date="2018" name="Genome Biol. Evol.">
        <title>Genomics and development of Lentinus tigrinus, a white-rot wood-decaying mushroom with dimorphic fruiting bodies.</title>
        <authorList>
            <person name="Wu B."/>
            <person name="Xu Z."/>
            <person name="Knudson A."/>
            <person name="Carlson A."/>
            <person name="Chen N."/>
            <person name="Kovaka S."/>
            <person name="LaButti K."/>
            <person name="Lipzen A."/>
            <person name="Pennachio C."/>
            <person name="Riley R."/>
            <person name="Schakwitz W."/>
            <person name="Umezawa K."/>
            <person name="Ohm R.A."/>
            <person name="Grigoriev I.V."/>
            <person name="Nagy L.G."/>
            <person name="Gibbons J."/>
            <person name="Hibbett D."/>
        </authorList>
    </citation>
    <scope>NUCLEOTIDE SEQUENCE [LARGE SCALE GENOMIC DNA]</scope>
    <source>
        <strain evidence="6">ALCF2SS1-6</strain>
    </source>
</reference>
<dbReference type="STRING" id="1328759.A0A5C2S7Q3"/>
<dbReference type="SUPFAM" id="SSF144232">
    <property type="entry name" value="HIT/MYND zinc finger-like"/>
    <property type="match status" value="2"/>
</dbReference>
<evidence type="ECO:0000256" key="2">
    <source>
        <dbReference type="ARBA" id="ARBA00022771"/>
    </source>
</evidence>
<evidence type="ECO:0000256" key="1">
    <source>
        <dbReference type="ARBA" id="ARBA00022723"/>
    </source>
</evidence>
<accession>A0A5C2S7Q3</accession>
<evidence type="ECO:0000313" key="6">
    <source>
        <dbReference type="EMBL" id="RPD59257.1"/>
    </source>
</evidence>
<gene>
    <name evidence="6" type="ORF">L227DRAFT_167308</name>
</gene>
<dbReference type="Gene3D" id="6.10.140.2220">
    <property type="match status" value="2"/>
</dbReference>
<name>A0A5C2S7Q3_9APHY</name>
<dbReference type="PROSITE" id="PS50865">
    <property type="entry name" value="ZF_MYND_2"/>
    <property type="match status" value="2"/>
</dbReference>
<feature type="domain" description="MYND-type" evidence="5">
    <location>
        <begin position="17"/>
        <end position="60"/>
    </location>
</feature>
<proteinExistence type="predicted"/>
<dbReference type="InterPro" id="IPR002893">
    <property type="entry name" value="Znf_MYND"/>
</dbReference>
<dbReference type="EMBL" id="ML122271">
    <property type="protein sequence ID" value="RPD59257.1"/>
    <property type="molecule type" value="Genomic_DNA"/>
</dbReference>
<sequence length="423" mass="47630">MCDTPQAASDATTTRRCSYCNTPETVELKLKRCGGCFDPDVVYCSVVCQKIAWRSHKSVCRGGTAVVLARAPPSADDAWERLEAHPVSGNETLYHCDGCHQPQSQGKSLKKCGACATLYCSSECQKRAWPRHKSRCIPKEDHARISRVGSGQMSFGVLSREWSAYVRAHAFAFRNIAYAMCLLHFQASRERDPSSIELPRLIRFRMRYLPSPVAAGSRDPASKFMVVGHSFGDLETAIREEPKLWARVMAVREEADRIFSVIPGHGSSLAVEFYIPDADTSAMVEWYPLRAPLQTSPHDPATTTAVLNDLITFCMYSMNLGFPLRIIKPGDIFPRPGRFVRSGKNWKFEELFPDWSDYKPGQHRGLDYAHSQLKSGRAVPVLFHFLLIEQGIITEDVQHDALRRMGIPEWLIPLLPEELIPFL</sequence>